<dbReference type="Pfam" id="PF04607">
    <property type="entry name" value="RelA_SpoT"/>
    <property type="match status" value="1"/>
</dbReference>
<feature type="domain" description="RelA/SpoT" evidence="1">
    <location>
        <begin position="64"/>
        <end position="183"/>
    </location>
</feature>
<protein>
    <submittedName>
        <fullName evidence="2">RelA/SpoT domain-containing protein</fullName>
    </submittedName>
</protein>
<evidence type="ECO:0000259" key="1">
    <source>
        <dbReference type="SMART" id="SM00954"/>
    </source>
</evidence>
<proteinExistence type="predicted"/>
<dbReference type="PANTHER" id="PTHR47837:SF1">
    <property type="entry name" value="GTP PYROPHOSPHOKINASE YJBM"/>
    <property type="match status" value="1"/>
</dbReference>
<name>J9GDW7_9ZZZZ</name>
<dbReference type="PANTHER" id="PTHR47837">
    <property type="entry name" value="GTP PYROPHOSPHOKINASE YJBM"/>
    <property type="match status" value="1"/>
</dbReference>
<dbReference type="Gene3D" id="3.30.460.10">
    <property type="entry name" value="Beta Polymerase, domain 2"/>
    <property type="match status" value="1"/>
</dbReference>
<dbReference type="SMART" id="SM00954">
    <property type="entry name" value="RelA_SpoT"/>
    <property type="match status" value="1"/>
</dbReference>
<dbReference type="InterPro" id="IPR052366">
    <property type="entry name" value="GTP_Pyrophosphokinase"/>
</dbReference>
<accession>J9GDW7</accession>
<dbReference type="CDD" id="cd05399">
    <property type="entry name" value="NT_Rel-Spo_like"/>
    <property type="match status" value="1"/>
</dbReference>
<dbReference type="InterPro" id="IPR007685">
    <property type="entry name" value="RelA_SpoT"/>
</dbReference>
<evidence type="ECO:0000313" key="2">
    <source>
        <dbReference type="EMBL" id="EJW99997.1"/>
    </source>
</evidence>
<dbReference type="GO" id="GO:0015969">
    <property type="term" value="P:guanosine tetraphosphate metabolic process"/>
    <property type="evidence" value="ECO:0007669"/>
    <property type="project" value="InterPro"/>
</dbReference>
<dbReference type="AlphaFoldDB" id="J9GDW7"/>
<sequence>MIIYMYLCEGKMTMTDHNLWLADDWLEIQRVGAVCQEHLTQQILDMKYDVERGRHHTVLRNISGRLKTLDSIQNKLVRYGFEVSPQSACKNLHDIVGIRIICSYLKDIEDVVEALHNLPKFEVIEIKDYITNPKPSGYRSLHVIGITTLDGLGIQCEIQLRTTAMDSWAALEHQLRYKKEAATFQFRQSRIIRMCNTS</sequence>
<comment type="caution">
    <text evidence="2">The sequence shown here is derived from an EMBL/GenBank/DDBJ whole genome shotgun (WGS) entry which is preliminary data.</text>
</comment>
<reference evidence="2" key="1">
    <citation type="journal article" date="2012" name="PLoS ONE">
        <title>Gene sets for utilization of primary and secondary nutrition supplies in the distal gut of endangered iberian lynx.</title>
        <authorList>
            <person name="Alcaide M."/>
            <person name="Messina E."/>
            <person name="Richter M."/>
            <person name="Bargiela R."/>
            <person name="Peplies J."/>
            <person name="Huws S.A."/>
            <person name="Newbold C.J."/>
            <person name="Golyshin P.N."/>
            <person name="Simon M.A."/>
            <person name="Lopez G."/>
            <person name="Yakimov M.M."/>
            <person name="Ferrer M."/>
        </authorList>
    </citation>
    <scope>NUCLEOTIDE SEQUENCE</scope>
</reference>
<dbReference type="EMBL" id="AMCI01003569">
    <property type="protein sequence ID" value="EJW99997.1"/>
    <property type="molecule type" value="Genomic_DNA"/>
</dbReference>
<organism evidence="2">
    <name type="scientific">gut metagenome</name>
    <dbReference type="NCBI Taxonomy" id="749906"/>
    <lineage>
        <taxon>unclassified sequences</taxon>
        <taxon>metagenomes</taxon>
        <taxon>organismal metagenomes</taxon>
    </lineage>
</organism>
<dbReference type="SUPFAM" id="SSF81301">
    <property type="entry name" value="Nucleotidyltransferase"/>
    <property type="match status" value="1"/>
</dbReference>
<gene>
    <name evidence="2" type="ORF">EVA_11894</name>
</gene>
<dbReference type="InterPro" id="IPR043519">
    <property type="entry name" value="NT_sf"/>
</dbReference>